<feature type="transmembrane region" description="Helical" evidence="7">
    <location>
        <begin position="106"/>
        <end position="125"/>
    </location>
</feature>
<evidence type="ECO:0000256" key="3">
    <source>
        <dbReference type="ARBA" id="ARBA00022475"/>
    </source>
</evidence>
<gene>
    <name evidence="8" type="ORF">FRZ44_18320</name>
</gene>
<dbReference type="InterPro" id="IPR032808">
    <property type="entry name" value="DoxX"/>
</dbReference>
<protein>
    <recommendedName>
        <fullName evidence="10">DoxX family protein</fullName>
    </recommendedName>
</protein>
<evidence type="ECO:0000256" key="1">
    <source>
        <dbReference type="ARBA" id="ARBA00004651"/>
    </source>
</evidence>
<keyword evidence="4 7" id="KW-0812">Transmembrane</keyword>
<keyword evidence="5 7" id="KW-1133">Transmembrane helix</keyword>
<feature type="transmembrane region" description="Helical" evidence="7">
    <location>
        <begin position="74"/>
        <end position="91"/>
    </location>
</feature>
<dbReference type="Pfam" id="PF07681">
    <property type="entry name" value="DoxX"/>
    <property type="match status" value="1"/>
</dbReference>
<evidence type="ECO:0000256" key="2">
    <source>
        <dbReference type="ARBA" id="ARBA00006679"/>
    </source>
</evidence>
<evidence type="ECO:0000313" key="8">
    <source>
        <dbReference type="EMBL" id="QEX16537.1"/>
    </source>
</evidence>
<comment type="similarity">
    <text evidence="2">Belongs to the DoxX family.</text>
</comment>
<evidence type="ECO:0008006" key="10">
    <source>
        <dbReference type="Google" id="ProtNLM"/>
    </source>
</evidence>
<name>A0A5J6MHD8_9PROT</name>
<evidence type="ECO:0000313" key="9">
    <source>
        <dbReference type="Proteomes" id="UP000326202"/>
    </source>
</evidence>
<keyword evidence="9" id="KW-1185">Reference proteome</keyword>
<evidence type="ECO:0000256" key="6">
    <source>
        <dbReference type="ARBA" id="ARBA00023136"/>
    </source>
</evidence>
<comment type="subcellular location">
    <subcellularLocation>
        <location evidence="1">Cell membrane</location>
        <topology evidence="1">Multi-pass membrane protein</topology>
    </subcellularLocation>
</comment>
<dbReference type="PANTHER" id="PTHR33452">
    <property type="entry name" value="OXIDOREDUCTASE CATD-RELATED"/>
    <property type="match status" value="1"/>
</dbReference>
<organism evidence="8 9">
    <name type="scientific">Hypericibacter terrae</name>
    <dbReference type="NCBI Taxonomy" id="2602015"/>
    <lineage>
        <taxon>Bacteria</taxon>
        <taxon>Pseudomonadati</taxon>
        <taxon>Pseudomonadota</taxon>
        <taxon>Alphaproteobacteria</taxon>
        <taxon>Rhodospirillales</taxon>
        <taxon>Dongiaceae</taxon>
        <taxon>Hypericibacter</taxon>
    </lineage>
</organism>
<proteinExistence type="inferred from homology"/>
<dbReference type="Proteomes" id="UP000326202">
    <property type="component" value="Chromosome"/>
</dbReference>
<dbReference type="GO" id="GO:0005886">
    <property type="term" value="C:plasma membrane"/>
    <property type="evidence" value="ECO:0007669"/>
    <property type="project" value="UniProtKB-SubCell"/>
</dbReference>
<evidence type="ECO:0000256" key="7">
    <source>
        <dbReference type="SAM" id="Phobius"/>
    </source>
</evidence>
<dbReference type="PANTHER" id="PTHR33452:SF4">
    <property type="entry name" value="BLL4328 PROTEIN"/>
    <property type="match status" value="1"/>
</dbReference>
<dbReference type="EMBL" id="CP042906">
    <property type="protein sequence ID" value="QEX16537.1"/>
    <property type="molecule type" value="Genomic_DNA"/>
</dbReference>
<evidence type="ECO:0000256" key="4">
    <source>
        <dbReference type="ARBA" id="ARBA00022692"/>
    </source>
</evidence>
<dbReference type="AlphaFoldDB" id="A0A5J6MHD8"/>
<dbReference type="InterPro" id="IPR051907">
    <property type="entry name" value="DoxX-like_oxidoreductase"/>
</dbReference>
<dbReference type="OrthoDB" id="9808524at2"/>
<feature type="transmembrane region" description="Helical" evidence="7">
    <location>
        <begin position="48"/>
        <end position="67"/>
    </location>
</feature>
<keyword evidence="6 7" id="KW-0472">Membrane</keyword>
<accession>A0A5J6MHD8</accession>
<dbReference type="KEGG" id="htq:FRZ44_18320"/>
<keyword evidence="3" id="KW-1003">Cell membrane</keyword>
<reference evidence="8 9" key="1">
    <citation type="submission" date="2019-08" db="EMBL/GenBank/DDBJ databases">
        <title>Hyperibacter terrae gen. nov., sp. nov. and Hyperibacter viscosus sp. nov., two new members in the family Rhodospirillaceae isolated from the rhizosphere of Hypericum perforatum.</title>
        <authorList>
            <person name="Noviana Z."/>
        </authorList>
    </citation>
    <scope>NUCLEOTIDE SEQUENCE [LARGE SCALE GENOMIC DNA]</scope>
    <source>
        <strain evidence="8 9">R5913</strain>
    </source>
</reference>
<evidence type="ECO:0000256" key="5">
    <source>
        <dbReference type="ARBA" id="ARBA00022989"/>
    </source>
</evidence>
<sequence length="133" mass="14034">MNIDQIGAAWSSRAQGLLRIITGLFLLEHGTTKHLGFPLTDMSSVPSFSLIGIAGWIELIGGALLLIGLFTRPVAFVLSGFAAVAYFYIHFPNSVFPIQNGGELAALYSFVCLFFAAAGPGAWSVDGARAKAA</sequence>